<organism evidence="2 3">
    <name type="scientific">[Ruminococcus] torques</name>
    <dbReference type="NCBI Taxonomy" id="33039"/>
    <lineage>
        <taxon>Bacteria</taxon>
        <taxon>Bacillati</taxon>
        <taxon>Bacillota</taxon>
        <taxon>Clostridia</taxon>
        <taxon>Lachnospirales</taxon>
        <taxon>Lachnospiraceae</taxon>
        <taxon>Mediterraneibacter</taxon>
    </lineage>
</organism>
<dbReference type="EMBL" id="CZBX01000007">
    <property type="protein sequence ID" value="CUQ87905.1"/>
    <property type="molecule type" value="Genomic_DNA"/>
</dbReference>
<protein>
    <submittedName>
        <fullName evidence="2">RES domain</fullName>
    </submittedName>
</protein>
<evidence type="ECO:0000313" key="2">
    <source>
        <dbReference type="EMBL" id="CUQ87905.1"/>
    </source>
</evidence>
<dbReference type="SMART" id="SM00953">
    <property type="entry name" value="RES"/>
    <property type="match status" value="1"/>
</dbReference>
<proteinExistence type="predicted"/>
<dbReference type="AlphaFoldDB" id="A0A174ZKM3"/>
<dbReference type="Pfam" id="PF08808">
    <property type="entry name" value="RES"/>
    <property type="match status" value="1"/>
</dbReference>
<dbReference type="RefSeq" id="WP_055172460.1">
    <property type="nucleotide sequence ID" value="NZ_CZBX01000007.1"/>
</dbReference>
<accession>A0A174ZKM3</accession>
<dbReference type="Proteomes" id="UP000078383">
    <property type="component" value="Unassembled WGS sequence"/>
</dbReference>
<reference evidence="2 3" key="1">
    <citation type="submission" date="2015-09" db="EMBL/GenBank/DDBJ databases">
        <authorList>
            <consortium name="Pathogen Informatics"/>
        </authorList>
    </citation>
    <scope>NUCLEOTIDE SEQUENCE [LARGE SCALE GENOMIC DNA]</scope>
    <source>
        <strain evidence="2 3">2789STDY5834889</strain>
    </source>
</reference>
<dbReference type="Pfam" id="PF18870">
    <property type="entry name" value="HEPN_RES_NTD1"/>
    <property type="match status" value="1"/>
</dbReference>
<evidence type="ECO:0000313" key="3">
    <source>
        <dbReference type="Proteomes" id="UP000078383"/>
    </source>
</evidence>
<gene>
    <name evidence="2" type="ORF">ERS852502_01659</name>
</gene>
<sequence>MRYCCEKCFSNKYLKEYILSERNVGKCDYCNSNGVNIISTGEIGAYIRECLKKAYEDIENGTGAYWDSEEKQYCNRTGRSVAPYSIRDILVEEENVLNEAVIDTTILEDIFSDSGLSFEEKKQGESDVFEDIDNCNLVLKDDLYGLEATKMYYTWEFFKYITKYYNRFFDIDKDCQRRDYLKELVPYILEYDTVIKAGTIYYRARKLNDEKLHDLDYAGVYKEMAPAPPKYATTNRMSPAGISYLYVASDRETAYKECRYKDATVMVAEYVLKEELTIIDFSQVAFVTTKSIFSEEYDHDLRWINNFLDAFIKEITSPVDDKKEDHSYEYVATQVIAEYIRSLGYDGICFNSSVGRGKSYVFFCGPNMEYSSDGYDYIDEYLWDTYPKLTYFTDWFDIQKLEYNYVFQDGVKYRVEKKIVLKDE</sequence>
<dbReference type="OrthoDB" id="648213at2"/>
<name>A0A174ZKM3_9FIRM</name>
<dbReference type="InterPro" id="IPR041206">
    <property type="entry name" value="HEPN/RES_NTD1"/>
</dbReference>
<feature type="domain" description="RES" evidence="1">
    <location>
        <begin position="220"/>
        <end position="375"/>
    </location>
</feature>
<dbReference type="InterPro" id="IPR014914">
    <property type="entry name" value="RES_dom"/>
</dbReference>
<evidence type="ECO:0000259" key="1">
    <source>
        <dbReference type="SMART" id="SM00953"/>
    </source>
</evidence>